<proteinExistence type="predicted"/>
<name>A0A2Z5G0P4_9BACT</name>
<accession>A0A2Z5G0P4</accession>
<protein>
    <submittedName>
        <fullName evidence="1">Uncharacterized protein</fullName>
    </submittedName>
</protein>
<gene>
    <name evidence="1" type="ORF">ACPOL_3277</name>
</gene>
<dbReference type="AlphaFoldDB" id="A0A2Z5G0P4"/>
<keyword evidence="2" id="KW-1185">Reference proteome</keyword>
<evidence type="ECO:0000313" key="2">
    <source>
        <dbReference type="Proteomes" id="UP000253606"/>
    </source>
</evidence>
<sequence length="52" mass="5353">MNSVPAGLSCASSKPNCAGPCPGYGSRAHCPPLIVLAFRAVTHAETSKNRVQ</sequence>
<organism evidence="1 2">
    <name type="scientific">Acidisarcina polymorpha</name>
    <dbReference type="NCBI Taxonomy" id="2211140"/>
    <lineage>
        <taxon>Bacteria</taxon>
        <taxon>Pseudomonadati</taxon>
        <taxon>Acidobacteriota</taxon>
        <taxon>Terriglobia</taxon>
        <taxon>Terriglobales</taxon>
        <taxon>Acidobacteriaceae</taxon>
        <taxon>Acidisarcina</taxon>
    </lineage>
</organism>
<dbReference type="RefSeq" id="WP_161557371.1">
    <property type="nucleotide sequence ID" value="NZ_CP030840.1"/>
</dbReference>
<reference evidence="1 2" key="1">
    <citation type="journal article" date="2018" name="Front. Microbiol.">
        <title>Hydrolytic Capabilities as a Key to Environmental Success: Chitinolytic and Cellulolytic Acidobacteria From Acidic Sub-arctic Soils and Boreal Peatlands.</title>
        <authorList>
            <person name="Belova S.E."/>
            <person name="Ravin N.V."/>
            <person name="Pankratov T.A."/>
            <person name="Rakitin A.L."/>
            <person name="Ivanova A.A."/>
            <person name="Beletsky A.V."/>
            <person name="Mardanov A.V."/>
            <person name="Sinninghe Damste J.S."/>
            <person name="Dedysh S.N."/>
        </authorList>
    </citation>
    <scope>NUCLEOTIDE SEQUENCE [LARGE SCALE GENOMIC DNA]</scope>
    <source>
        <strain evidence="1 2">SBC82</strain>
    </source>
</reference>
<dbReference type="KEGG" id="abas:ACPOL_3277"/>
<evidence type="ECO:0000313" key="1">
    <source>
        <dbReference type="EMBL" id="AXC12570.1"/>
    </source>
</evidence>
<dbReference type="Proteomes" id="UP000253606">
    <property type="component" value="Chromosome"/>
</dbReference>
<dbReference type="EMBL" id="CP030840">
    <property type="protein sequence ID" value="AXC12570.1"/>
    <property type="molecule type" value="Genomic_DNA"/>
</dbReference>